<protein>
    <submittedName>
        <fullName evidence="3">Glutamine ABC transporter, periplasmic glutamine-binding protein</fullName>
    </submittedName>
</protein>
<keyword evidence="1" id="KW-0732">Signal</keyword>
<reference evidence="3" key="1">
    <citation type="journal article" date="2012" name="PLoS ONE">
        <title>Gene sets for utilization of primary and secondary nutrition supplies in the distal gut of endangered iberian lynx.</title>
        <authorList>
            <person name="Alcaide M."/>
            <person name="Messina E."/>
            <person name="Richter M."/>
            <person name="Bargiela R."/>
            <person name="Peplies J."/>
            <person name="Huws S.A."/>
            <person name="Newbold C.J."/>
            <person name="Golyshin P.N."/>
            <person name="Simon M.A."/>
            <person name="Lopez G."/>
            <person name="Yakimov M.M."/>
            <person name="Ferrer M."/>
        </authorList>
    </citation>
    <scope>NUCLEOTIDE SEQUENCE</scope>
</reference>
<name>J9H6S8_9ZZZZ</name>
<dbReference type="SMART" id="SM00062">
    <property type="entry name" value="PBPb"/>
    <property type="match status" value="1"/>
</dbReference>
<proteinExistence type="predicted"/>
<dbReference type="SUPFAM" id="SSF53850">
    <property type="entry name" value="Periplasmic binding protein-like II"/>
    <property type="match status" value="1"/>
</dbReference>
<dbReference type="PANTHER" id="PTHR35936">
    <property type="entry name" value="MEMBRANE-BOUND LYTIC MUREIN TRANSGLYCOSYLASE F"/>
    <property type="match status" value="1"/>
</dbReference>
<feature type="domain" description="Solute-binding protein family 3/N-terminal" evidence="2">
    <location>
        <begin position="54"/>
        <end position="279"/>
    </location>
</feature>
<gene>
    <name evidence="3" type="ORF">EVA_02053</name>
</gene>
<dbReference type="InterPro" id="IPR001638">
    <property type="entry name" value="Solute-binding_3/MltF_N"/>
</dbReference>
<accession>J9H6S8</accession>
<dbReference type="Gene3D" id="3.40.190.10">
    <property type="entry name" value="Periplasmic binding protein-like II"/>
    <property type="match status" value="2"/>
</dbReference>
<evidence type="ECO:0000313" key="3">
    <source>
        <dbReference type="EMBL" id="EJX09845.1"/>
    </source>
</evidence>
<comment type="caution">
    <text evidence="3">The sequence shown here is derived from an EMBL/GenBank/DDBJ whole genome shotgun (WGS) entry which is preliminary data.</text>
</comment>
<dbReference type="CDD" id="cd01009">
    <property type="entry name" value="PBP2_YfhD_N"/>
    <property type="match status" value="1"/>
</dbReference>
<organism evidence="3">
    <name type="scientific">gut metagenome</name>
    <dbReference type="NCBI Taxonomy" id="749906"/>
    <lineage>
        <taxon>unclassified sequences</taxon>
        <taxon>metagenomes</taxon>
        <taxon>organismal metagenomes</taxon>
    </lineage>
</organism>
<feature type="non-terminal residue" evidence="3">
    <location>
        <position position="282"/>
    </location>
</feature>
<dbReference type="AlphaFoldDB" id="J9H6S8"/>
<evidence type="ECO:0000259" key="2">
    <source>
        <dbReference type="SMART" id="SM00062"/>
    </source>
</evidence>
<sequence length="282" mass="31840">MLKHVATMEKDKLFRYLLLGTLAALIATFLIPDQPAKTADFFSRDFAEIQKDSVIRIATEYNSIGFHVNPDSSNLSGFHYELIQAFAKHYKLRVDLTTEINFEQQLKGLTTGKYDLLANSIHKTSELKDSILLSHPLLISQEVLVQRKPQSAADSAIYIDSQLDLAGKTIHIAKGSPTIYRIQNLAAEIADTILIEEVEKYGPEQLIAMVAHGDIDYTVCDITTARAAADSLPQLDIHTAISFKQFYSWAVSKHSPVLLDSLNSWLDNYIKSKKYRLLYKRY</sequence>
<dbReference type="Pfam" id="PF00497">
    <property type="entry name" value="SBP_bac_3"/>
    <property type="match status" value="1"/>
</dbReference>
<dbReference type="PANTHER" id="PTHR35936:SF19">
    <property type="entry name" value="AMINO-ACID-BINDING PROTEIN YXEM-RELATED"/>
    <property type="match status" value="1"/>
</dbReference>
<dbReference type="EMBL" id="AMCI01000307">
    <property type="protein sequence ID" value="EJX09845.1"/>
    <property type="molecule type" value="Genomic_DNA"/>
</dbReference>
<evidence type="ECO:0000256" key="1">
    <source>
        <dbReference type="ARBA" id="ARBA00022729"/>
    </source>
</evidence>